<gene>
    <name evidence="1" type="ORF">C5Y96_24940</name>
</gene>
<organism evidence="1 2">
    <name type="scientific">Blastopirellula marina</name>
    <dbReference type="NCBI Taxonomy" id="124"/>
    <lineage>
        <taxon>Bacteria</taxon>
        <taxon>Pseudomonadati</taxon>
        <taxon>Planctomycetota</taxon>
        <taxon>Planctomycetia</taxon>
        <taxon>Pirellulales</taxon>
        <taxon>Pirellulaceae</taxon>
        <taxon>Blastopirellula</taxon>
    </lineage>
</organism>
<dbReference type="OrthoDB" id="297649at2"/>
<dbReference type="AlphaFoldDB" id="A0A2S8F085"/>
<dbReference type="Pfam" id="PF18937">
    <property type="entry name" value="DUF5685"/>
    <property type="match status" value="1"/>
</dbReference>
<accession>A0A2S8F085</accession>
<evidence type="ECO:0000313" key="1">
    <source>
        <dbReference type="EMBL" id="PQO25582.1"/>
    </source>
</evidence>
<dbReference type="Proteomes" id="UP000240009">
    <property type="component" value="Unassembled WGS sequence"/>
</dbReference>
<comment type="caution">
    <text evidence="1">The sequence shown here is derived from an EMBL/GenBank/DDBJ whole genome shotgun (WGS) entry which is preliminary data.</text>
</comment>
<name>A0A2S8F085_9BACT</name>
<evidence type="ECO:0000313" key="2">
    <source>
        <dbReference type="Proteomes" id="UP000240009"/>
    </source>
</evidence>
<dbReference type="InterPro" id="IPR043740">
    <property type="entry name" value="DUF5685"/>
</dbReference>
<protein>
    <submittedName>
        <fullName evidence="1">Uncharacterized protein</fullName>
    </submittedName>
</protein>
<sequence length="250" mass="27638">MTELQQLLAGISIFTLSTKVKDDLNDQPSWKTKAIDAYYGNSFQCARHRLIDIGLDVGQLEEIIQQQQSIEKQAVTDLDIASELTGKAYCQVAGEIAARSDSSFTKSQAENLGEVLGRVVYIVDAVRDFKKDQGRQYNPLCLRDESSNSNEIPYEIRKEALHFIGNQLNRGREIVHEASESLASAWYSLERSLFASVGVNDHESVILYSACCVPCGNAFVVIDEKAISGCAMTLCCCYGVSFCGCTNWCC</sequence>
<dbReference type="EMBL" id="PUIA01000081">
    <property type="protein sequence ID" value="PQO25582.1"/>
    <property type="molecule type" value="Genomic_DNA"/>
</dbReference>
<reference evidence="1 2" key="1">
    <citation type="submission" date="2018-02" db="EMBL/GenBank/DDBJ databases">
        <title>Comparative genomes isolates from brazilian mangrove.</title>
        <authorList>
            <person name="Araujo J.E."/>
            <person name="Taketani R.G."/>
            <person name="Silva M.C.P."/>
            <person name="Loureco M.V."/>
            <person name="Andreote F.D."/>
        </authorList>
    </citation>
    <scope>NUCLEOTIDE SEQUENCE [LARGE SCALE GENOMIC DNA]</scope>
    <source>
        <strain evidence="1 2">HEX-2 MGV</strain>
    </source>
</reference>
<proteinExistence type="predicted"/>